<accession>A0A9W4D3B3</accession>
<reference evidence="1" key="1">
    <citation type="submission" date="2020-10" db="EMBL/GenBank/DDBJ databases">
        <authorList>
            <person name="Muller C M."/>
        </authorList>
    </citation>
    <scope>NUCLEOTIDE SEQUENCE</scope>
    <source>
        <strain evidence="1">THUN-12</strain>
    </source>
</reference>
<protein>
    <submittedName>
        <fullName evidence="1">BgTH12-02993</fullName>
    </submittedName>
</protein>
<dbReference type="EMBL" id="CAJHIT010000007">
    <property type="protein sequence ID" value="CAD6503326.1"/>
    <property type="molecule type" value="Genomic_DNA"/>
</dbReference>
<name>A0A9W4D3B3_BLUGR</name>
<sequence>MIVRNAARFQPLCHTTLLLVNATSLGLSPYRHHWFQNEKSWLTFAFGLFSSSWQSVVAGKGSIVIQ</sequence>
<dbReference type="AlphaFoldDB" id="A0A9W4D3B3"/>
<evidence type="ECO:0000313" key="1">
    <source>
        <dbReference type="EMBL" id="CAD6503326.1"/>
    </source>
</evidence>
<proteinExistence type="predicted"/>
<evidence type="ECO:0000313" key="2">
    <source>
        <dbReference type="Proteomes" id="UP000683417"/>
    </source>
</evidence>
<comment type="caution">
    <text evidence="1">The sequence shown here is derived from an EMBL/GenBank/DDBJ whole genome shotgun (WGS) entry which is preliminary data.</text>
</comment>
<dbReference type="Proteomes" id="UP000683417">
    <property type="component" value="Unassembled WGS sequence"/>
</dbReference>
<gene>
    <name evidence="1" type="ORF">BGTH12_LOCUS4684</name>
</gene>
<organism evidence="1 2">
    <name type="scientific">Blumeria graminis f. sp. triticale</name>
    <dbReference type="NCBI Taxonomy" id="1689686"/>
    <lineage>
        <taxon>Eukaryota</taxon>
        <taxon>Fungi</taxon>
        <taxon>Dikarya</taxon>
        <taxon>Ascomycota</taxon>
        <taxon>Pezizomycotina</taxon>
        <taxon>Leotiomycetes</taxon>
        <taxon>Erysiphales</taxon>
        <taxon>Erysiphaceae</taxon>
        <taxon>Blumeria</taxon>
    </lineage>
</organism>